<dbReference type="CDD" id="cd00086">
    <property type="entry name" value="homeodomain"/>
    <property type="match status" value="1"/>
</dbReference>
<accession>A0A6P8XSZ2</accession>
<dbReference type="FunFam" id="1.10.10.60:FF:000252">
    <property type="entry name" value="Retinal homeobox protein Rx-B"/>
    <property type="match status" value="1"/>
</dbReference>
<evidence type="ECO:0000256" key="4">
    <source>
        <dbReference type="ARBA" id="ARBA00023242"/>
    </source>
</evidence>
<dbReference type="PANTHER" id="PTHR24329">
    <property type="entry name" value="HOMEOBOX PROTEIN ARISTALESS"/>
    <property type="match status" value="1"/>
</dbReference>
<feature type="compositionally biased region" description="Basic and acidic residues" evidence="7">
    <location>
        <begin position="306"/>
        <end position="317"/>
    </location>
</feature>
<dbReference type="Gene3D" id="1.10.10.60">
    <property type="entry name" value="Homeodomain-like"/>
    <property type="match status" value="1"/>
</dbReference>
<keyword evidence="2 5" id="KW-0238">DNA-binding</keyword>
<evidence type="ECO:0000259" key="8">
    <source>
        <dbReference type="PROSITE" id="PS50071"/>
    </source>
</evidence>
<keyword evidence="4 5" id="KW-0539">Nucleus</keyword>
<keyword evidence="9" id="KW-1185">Reference proteome</keyword>
<dbReference type="GO" id="GO:0000981">
    <property type="term" value="F:DNA-binding transcription factor activity, RNA polymerase II-specific"/>
    <property type="evidence" value="ECO:0007669"/>
    <property type="project" value="InterPro"/>
</dbReference>
<evidence type="ECO:0000313" key="10">
    <source>
        <dbReference type="RefSeq" id="XP_034114480.1"/>
    </source>
</evidence>
<dbReference type="SMART" id="SM00389">
    <property type="entry name" value="HOX"/>
    <property type="match status" value="1"/>
</dbReference>
<feature type="DNA-binding region" description="Homeobox" evidence="5">
    <location>
        <begin position="323"/>
        <end position="382"/>
    </location>
</feature>
<dbReference type="InterPro" id="IPR001356">
    <property type="entry name" value="HD"/>
</dbReference>
<feature type="region of interest" description="Disordered" evidence="7">
    <location>
        <begin position="253"/>
        <end position="284"/>
    </location>
</feature>
<dbReference type="GeneID" id="117574683"/>
<evidence type="ECO:0000256" key="3">
    <source>
        <dbReference type="ARBA" id="ARBA00023155"/>
    </source>
</evidence>
<feature type="region of interest" description="Disordered" evidence="7">
    <location>
        <begin position="304"/>
        <end position="325"/>
    </location>
</feature>
<feature type="region of interest" description="Disordered" evidence="7">
    <location>
        <begin position="479"/>
        <end position="509"/>
    </location>
</feature>
<dbReference type="Proteomes" id="UP000515160">
    <property type="component" value="Chromosome 2R"/>
</dbReference>
<sequence>MEHASFDDQIFGDFGSGPLSPLGASKPLLPTSTSTLTHSSLHPVMLGSVVHELCSQQQQQQRLPDCNTILPNGGGSGSPNYAQKMDFGNKMGCFSPSQKYEYITTPQKLVDQQQQQHHQHYAVTPPPSHSHAHNHNGMLQHHKPQQQQQQQQLVGIMSDYHTLNGKLDYSPKDQYEPQQQQQQQQQHVQLQHLYGGSPHHSHGHAHVLSHEDASNGNGLLEATPLLLSNSATAAGGKHKKPDELCAQMENPSAATNGIVNGNNSTNNGSNSSNNSSASNSTTTGNTVAGAAGTGAAAAGGIAGTAAKKDNSNKKKGDPNGIKKKKTRTTFTAYQLEELERAFERAPYPDVFAREELAIKLNLSESRVQVWFQNRRAKWRKHEPPRKTGYIKTNTPPTAALNSTLAPPFASFPQTTTVTPPGSMDSWTSYQTPYELSPQFGLLSPAPSPYGTYSGQYGTYVHETQLFSMRHFDYGSPPRIEMNGGGGGAAGGSGGDGGEATGNGYQTTDLQQLDGTTSTQQQLADGTMVTVHHQQLNNGGKYLSAEEAKYVQVQCQPPTGLDNNNAAAACHMETHHYVSAASAAAAAANASTSGSSDDNDSGMHTVIKSEDTVQQQQQQQQQQAQNYVLPPFCPKRNAHSPSPAAAATLCHSTLQAAILNNCVLCVCVRAFQTVLNCLANVEQLSITTQSEYTHQCGHSTFIVIF</sequence>
<dbReference type="SUPFAM" id="SSF46689">
    <property type="entry name" value="Homeodomain-like"/>
    <property type="match status" value="1"/>
</dbReference>
<gene>
    <name evidence="10" type="primary">LOC117574683</name>
</gene>
<evidence type="ECO:0000256" key="2">
    <source>
        <dbReference type="ARBA" id="ARBA00023125"/>
    </source>
</evidence>
<dbReference type="PROSITE" id="PS50071">
    <property type="entry name" value="HOMEOBOX_2"/>
    <property type="match status" value="1"/>
</dbReference>
<feature type="compositionally biased region" description="Low complexity" evidence="7">
    <location>
        <begin position="255"/>
        <end position="284"/>
    </location>
</feature>
<feature type="compositionally biased region" description="Gly residues" evidence="7">
    <location>
        <begin position="482"/>
        <end position="500"/>
    </location>
</feature>
<keyword evidence="3 5" id="KW-0371">Homeobox</keyword>
<dbReference type="InterPro" id="IPR050649">
    <property type="entry name" value="Paired_Homeobox_TFs"/>
</dbReference>
<evidence type="ECO:0000313" key="9">
    <source>
        <dbReference type="Proteomes" id="UP000515160"/>
    </source>
</evidence>
<evidence type="ECO:0000256" key="1">
    <source>
        <dbReference type="ARBA" id="ARBA00004123"/>
    </source>
</evidence>
<reference evidence="10" key="1">
    <citation type="submission" date="2025-08" db="UniProtKB">
        <authorList>
            <consortium name="RefSeq"/>
        </authorList>
    </citation>
    <scope>IDENTIFICATION</scope>
    <source>
        <strain evidence="10">15112-1751.03</strain>
        <tissue evidence="10">Whole Adult</tissue>
    </source>
</reference>
<dbReference type="GO" id="GO:0005634">
    <property type="term" value="C:nucleus"/>
    <property type="evidence" value="ECO:0007669"/>
    <property type="project" value="UniProtKB-SubCell"/>
</dbReference>
<dbReference type="Pfam" id="PF00046">
    <property type="entry name" value="Homeodomain"/>
    <property type="match status" value="1"/>
</dbReference>
<comment type="subcellular location">
    <subcellularLocation>
        <location evidence="1 5 6">Nucleus</location>
    </subcellularLocation>
</comment>
<dbReference type="AlphaFoldDB" id="A0A6P8XSZ2"/>
<evidence type="ECO:0000256" key="5">
    <source>
        <dbReference type="PROSITE-ProRule" id="PRU00108"/>
    </source>
</evidence>
<feature type="compositionally biased region" description="Low complexity" evidence="7">
    <location>
        <begin position="178"/>
        <end position="198"/>
    </location>
</feature>
<protein>
    <submittedName>
        <fullName evidence="10">Uncharacterized protein LOC117574683</fullName>
    </submittedName>
</protein>
<dbReference type="OrthoDB" id="6159439at2759"/>
<dbReference type="GO" id="GO:0000977">
    <property type="term" value="F:RNA polymerase II transcription regulatory region sequence-specific DNA binding"/>
    <property type="evidence" value="ECO:0007669"/>
    <property type="project" value="TreeGrafter"/>
</dbReference>
<dbReference type="PROSITE" id="PS00027">
    <property type="entry name" value="HOMEOBOX_1"/>
    <property type="match status" value="1"/>
</dbReference>
<dbReference type="InterPro" id="IPR009057">
    <property type="entry name" value="Homeodomain-like_sf"/>
</dbReference>
<feature type="domain" description="Homeobox" evidence="8">
    <location>
        <begin position="321"/>
        <end position="381"/>
    </location>
</feature>
<dbReference type="PANTHER" id="PTHR24329:SF543">
    <property type="entry name" value="FI01017P-RELATED"/>
    <property type="match status" value="1"/>
</dbReference>
<feature type="region of interest" description="Disordered" evidence="7">
    <location>
        <begin position="113"/>
        <end position="216"/>
    </location>
</feature>
<name>A0A6P8XSZ2_DROAB</name>
<evidence type="ECO:0000256" key="6">
    <source>
        <dbReference type="RuleBase" id="RU000682"/>
    </source>
</evidence>
<proteinExistence type="predicted"/>
<dbReference type="InterPro" id="IPR017970">
    <property type="entry name" value="Homeobox_CS"/>
</dbReference>
<organism evidence="9 10">
    <name type="scientific">Drosophila albomicans</name>
    <name type="common">Fruit fly</name>
    <dbReference type="NCBI Taxonomy" id="7291"/>
    <lineage>
        <taxon>Eukaryota</taxon>
        <taxon>Metazoa</taxon>
        <taxon>Ecdysozoa</taxon>
        <taxon>Arthropoda</taxon>
        <taxon>Hexapoda</taxon>
        <taxon>Insecta</taxon>
        <taxon>Pterygota</taxon>
        <taxon>Neoptera</taxon>
        <taxon>Endopterygota</taxon>
        <taxon>Diptera</taxon>
        <taxon>Brachycera</taxon>
        <taxon>Muscomorpha</taxon>
        <taxon>Ephydroidea</taxon>
        <taxon>Drosophilidae</taxon>
        <taxon>Drosophila</taxon>
    </lineage>
</organism>
<evidence type="ECO:0000256" key="7">
    <source>
        <dbReference type="SAM" id="MobiDB-lite"/>
    </source>
</evidence>
<dbReference type="RefSeq" id="XP_034114480.1">
    <property type="nucleotide sequence ID" value="XM_034258589.2"/>
</dbReference>
<feature type="compositionally biased region" description="Basic residues" evidence="7">
    <location>
        <begin position="130"/>
        <end position="144"/>
    </location>
</feature>